<keyword evidence="1" id="KW-0812">Transmembrane</keyword>
<gene>
    <name evidence="2" type="primary">Cnig_chr_V.g17922</name>
    <name evidence="2" type="ORF">B9Z55_017922</name>
</gene>
<proteinExistence type="predicted"/>
<accession>A0A2G5TBG1</accession>
<reference evidence="3" key="1">
    <citation type="submission" date="2017-10" db="EMBL/GenBank/DDBJ databases">
        <title>Rapid genome shrinkage in a self-fertile nematode reveals novel sperm competition proteins.</title>
        <authorList>
            <person name="Yin D."/>
            <person name="Schwarz E.M."/>
            <person name="Thomas C.G."/>
            <person name="Felde R.L."/>
            <person name="Korf I.F."/>
            <person name="Cutter A.D."/>
            <person name="Schartner C.M."/>
            <person name="Ralston E.J."/>
            <person name="Meyer B.J."/>
            <person name="Haag E.S."/>
        </authorList>
    </citation>
    <scope>NUCLEOTIDE SEQUENCE [LARGE SCALE GENOMIC DNA]</scope>
    <source>
        <strain evidence="3">JU1422</strain>
    </source>
</reference>
<evidence type="ECO:0000256" key="1">
    <source>
        <dbReference type="SAM" id="Phobius"/>
    </source>
</evidence>
<dbReference type="Proteomes" id="UP000230233">
    <property type="component" value="Chromosome V"/>
</dbReference>
<feature type="transmembrane region" description="Helical" evidence="1">
    <location>
        <begin position="89"/>
        <end position="111"/>
    </location>
</feature>
<keyword evidence="1" id="KW-1133">Transmembrane helix</keyword>
<organism evidence="2 3">
    <name type="scientific">Caenorhabditis nigoni</name>
    <dbReference type="NCBI Taxonomy" id="1611254"/>
    <lineage>
        <taxon>Eukaryota</taxon>
        <taxon>Metazoa</taxon>
        <taxon>Ecdysozoa</taxon>
        <taxon>Nematoda</taxon>
        <taxon>Chromadorea</taxon>
        <taxon>Rhabditida</taxon>
        <taxon>Rhabditina</taxon>
        <taxon>Rhabditomorpha</taxon>
        <taxon>Rhabditoidea</taxon>
        <taxon>Rhabditidae</taxon>
        <taxon>Peloderinae</taxon>
        <taxon>Caenorhabditis</taxon>
    </lineage>
</organism>
<evidence type="ECO:0000313" key="3">
    <source>
        <dbReference type="Proteomes" id="UP000230233"/>
    </source>
</evidence>
<feature type="transmembrane region" description="Helical" evidence="1">
    <location>
        <begin position="190"/>
        <end position="208"/>
    </location>
</feature>
<feature type="transmembrane region" description="Helical" evidence="1">
    <location>
        <begin position="270"/>
        <end position="289"/>
    </location>
</feature>
<feature type="transmembrane region" description="Helical" evidence="1">
    <location>
        <begin position="131"/>
        <end position="149"/>
    </location>
</feature>
<dbReference type="Pfam" id="PF10318">
    <property type="entry name" value="7TM_GPCR_Srh"/>
    <property type="match status" value="1"/>
</dbReference>
<comment type="caution">
    <text evidence="2">The sequence shown here is derived from an EMBL/GenBank/DDBJ whole genome shotgun (WGS) entry which is preliminary data.</text>
</comment>
<feature type="transmembrane region" description="Helical" evidence="1">
    <location>
        <begin position="12"/>
        <end position="32"/>
    </location>
</feature>
<sequence>MVLDTPEALTNSLHIITIFATPLHVFGIYCIVWKTPKNMGTAQWYLFNLHVSCILLDWGFTVLSVPFLILPAMGGYPLGILTNWFGVSTLFQVYLIMALVFVVCTSIVLIFENRYYTLYAKDTKWKYFRIAYIFVNYFFTFAFNIPAVLSVPDQQMALEFTYKQIPNLPKEIKAGPLFILAIDYWVQMPFNFMAVLTAGGSFTFITLISRNMNSTTRRNNISEHTKRLQRKFLKAIHSQVMVFVINFLSPMLYIFVSILTDYYNQMGNNLVFIVAAFHGINSTLIMLWAHKPYREVCYNLARKIQEDLKMANPRVRDSQPTVSTTILI</sequence>
<feature type="transmembrane region" description="Helical" evidence="1">
    <location>
        <begin position="236"/>
        <end position="258"/>
    </location>
</feature>
<keyword evidence="1" id="KW-0472">Membrane</keyword>
<name>A0A2G5TBG1_9PELO</name>
<evidence type="ECO:0008006" key="4">
    <source>
        <dbReference type="Google" id="ProtNLM"/>
    </source>
</evidence>
<protein>
    <recommendedName>
        <fullName evidence="4">Serpentine Receptor, class H</fullName>
    </recommendedName>
</protein>
<dbReference type="InterPro" id="IPR053220">
    <property type="entry name" value="Nematode_rcpt-like_serp_H"/>
</dbReference>
<dbReference type="SUPFAM" id="SSF81321">
    <property type="entry name" value="Family A G protein-coupled receptor-like"/>
    <property type="match status" value="1"/>
</dbReference>
<dbReference type="PANTHER" id="PTHR22941">
    <property type="entry name" value="SERPENTINE RECEPTOR"/>
    <property type="match status" value="1"/>
</dbReference>
<feature type="transmembrane region" description="Helical" evidence="1">
    <location>
        <begin position="44"/>
        <end position="69"/>
    </location>
</feature>
<dbReference type="AlphaFoldDB" id="A0A2G5TBG1"/>
<evidence type="ECO:0000313" key="2">
    <source>
        <dbReference type="EMBL" id="PIC24695.1"/>
    </source>
</evidence>
<dbReference type="STRING" id="1611254.A0A2G5TBG1"/>
<keyword evidence="3" id="KW-1185">Reference proteome</keyword>
<dbReference type="PANTHER" id="PTHR22941:SF13">
    <property type="entry name" value="SERPENTINE RECEPTOR, CLASS H"/>
    <property type="match status" value="1"/>
</dbReference>
<dbReference type="EMBL" id="PDUG01000005">
    <property type="protein sequence ID" value="PIC24695.1"/>
    <property type="molecule type" value="Genomic_DNA"/>
</dbReference>
<dbReference type="InterPro" id="IPR019422">
    <property type="entry name" value="7TM_GPCR_serpentine_rcpt_Srh"/>
</dbReference>
<dbReference type="OrthoDB" id="5809728at2759"/>